<keyword evidence="2" id="KW-0812">Transmembrane</keyword>
<feature type="region of interest" description="Disordered" evidence="1">
    <location>
        <begin position="271"/>
        <end position="291"/>
    </location>
</feature>
<organism evidence="3 4">
    <name type="scientific">Actinoalloteichus hymeniacidonis</name>
    <dbReference type="NCBI Taxonomy" id="340345"/>
    <lineage>
        <taxon>Bacteria</taxon>
        <taxon>Bacillati</taxon>
        <taxon>Actinomycetota</taxon>
        <taxon>Actinomycetes</taxon>
        <taxon>Pseudonocardiales</taxon>
        <taxon>Pseudonocardiaceae</taxon>
        <taxon>Actinoalloteichus</taxon>
    </lineage>
</organism>
<feature type="compositionally biased region" description="Basic and acidic residues" evidence="1">
    <location>
        <begin position="278"/>
        <end position="288"/>
    </location>
</feature>
<keyword evidence="2" id="KW-1133">Transmembrane helix</keyword>
<reference evidence="4" key="1">
    <citation type="submission" date="2016-03" db="EMBL/GenBank/DDBJ databases">
        <title>Complete genome sequence of the type strain Actinoalloteichus hymeniacidonis DSM 45092.</title>
        <authorList>
            <person name="Schaffert L."/>
            <person name="Albersmeier A."/>
            <person name="Winkler A."/>
            <person name="Kalinowski J."/>
            <person name="Zotchev S."/>
            <person name="Ruckert C."/>
        </authorList>
    </citation>
    <scope>NUCLEOTIDE SEQUENCE [LARGE SCALE GENOMIC DNA]</scope>
    <source>
        <strain evidence="4">HPA177(T) (DSM 45092(T))</strain>
    </source>
</reference>
<name>A0AAC9HK94_9PSEU</name>
<feature type="transmembrane region" description="Helical" evidence="2">
    <location>
        <begin position="46"/>
        <end position="69"/>
    </location>
</feature>
<evidence type="ECO:0000313" key="4">
    <source>
        <dbReference type="Proteomes" id="UP000095210"/>
    </source>
</evidence>
<accession>A0AAC9HK94</accession>
<evidence type="ECO:0000256" key="1">
    <source>
        <dbReference type="SAM" id="MobiDB-lite"/>
    </source>
</evidence>
<keyword evidence="2" id="KW-0472">Membrane</keyword>
<evidence type="ECO:0000313" key="3">
    <source>
        <dbReference type="EMBL" id="AOS60922.1"/>
    </source>
</evidence>
<dbReference type="AlphaFoldDB" id="A0AAC9HK94"/>
<sequence>MRSIWDNEGSIGAALRDSVEGPAPIPKVSIDRVMRQGRRRALARRAAMTLGATGVVAGIGLSSVLVGGLGDGFLSPANGGDAANHPLPPQPVVAPVEPLPGWTTVDVCPLVDQYGDEVPSDLGPLPKAAIPPVSVIEPVLRDALTDQRPDAEQAVTLAISEQYNEKYQAPRAALNLDMVAPEASGSISLEALPHHGSTAEAADRWALRYADSGPSCENAQRITLDDGTVVQIHGVVSGGFNANAPSQQVTVFYPADYSLSIDANGHLSTDLVGSPDDPDMKSLPEHEGTGAVPLSTEELAAVGLALAELS</sequence>
<proteinExistence type="predicted"/>
<evidence type="ECO:0000256" key="2">
    <source>
        <dbReference type="SAM" id="Phobius"/>
    </source>
</evidence>
<keyword evidence="4" id="KW-1185">Reference proteome</keyword>
<dbReference type="KEGG" id="ahm:TL08_00370"/>
<dbReference type="EMBL" id="CP014859">
    <property type="protein sequence ID" value="AOS60922.1"/>
    <property type="molecule type" value="Genomic_DNA"/>
</dbReference>
<dbReference type="Proteomes" id="UP000095210">
    <property type="component" value="Chromosome"/>
</dbReference>
<gene>
    <name evidence="3" type="ORF">TL08_00370</name>
</gene>
<protein>
    <submittedName>
        <fullName evidence="3">Uncharacterized protein</fullName>
    </submittedName>
</protein>
<dbReference type="RefSeq" id="WP_069845679.1">
    <property type="nucleotide sequence ID" value="NZ_CP014859.1"/>
</dbReference>